<dbReference type="PANTHER" id="PTHR47969">
    <property type="entry name" value="CHROMOSOME-ASSOCIATED KINESIN KIF4A-RELATED"/>
    <property type="match status" value="1"/>
</dbReference>
<dbReference type="VEuPathDB" id="FungiDB:AMAG_09213"/>
<dbReference type="GO" id="GO:0005524">
    <property type="term" value="F:ATP binding"/>
    <property type="evidence" value="ECO:0007669"/>
    <property type="project" value="UniProtKB-UniRule"/>
</dbReference>
<keyword evidence="6 7" id="KW-0505">Motor protein</keyword>
<sequence length="506" mass="53214">MNSRVHVAVRVRPPKSSAADTDPPVVHCHDRSRVAVTVPSPVMSSPPSSANSSLARPRTPPVSAWGSDASLSPSPGVGSALGSTNSLAGSAAMATQTLEFEFDTVFGPDAVQNDVYEQTVAPLVDAFTNGFNATVFAYGQTASGKSYTMGTATLPREVEQQGIIPRALRAIFDTVSDDAMAVKAKLSLVEIYNEDIIDLLVPPSTTTSPSSSPGGSAARSGLTLREDPSGNVFVLGATERTVTSAAECLAFLHQGLANRTTGATSMNPHSSRSHAILTLALTQHRAPHTTLASKFHFVDLAGSERLKRSRAEGGRRREGIAINQGLLVLGQVISALAARAANPTSSPQPHVPYRDAKLCRLLQPALGGNSRTVMVACVSGDKADVGETVNALRYASRARAIKNKCCVNVQASAGAVDEARVAQLVSENERLRALIAAMQAERALAVENVPVVEVNTQERDAQRRQDLNAFYAQCTALMGRTAALRSKLCAMSGGEARPALAQTAWA</sequence>
<dbReference type="AlphaFoldDB" id="A0A0L0SNS1"/>
<dbReference type="GO" id="GO:0005874">
    <property type="term" value="C:microtubule"/>
    <property type="evidence" value="ECO:0007669"/>
    <property type="project" value="UniProtKB-KW"/>
</dbReference>
<gene>
    <name evidence="11" type="ORF">AMAG_09213</name>
</gene>
<keyword evidence="3 6" id="KW-0547">Nucleotide-binding</keyword>
<dbReference type="Gene3D" id="3.40.850.10">
    <property type="entry name" value="Kinesin motor domain"/>
    <property type="match status" value="1"/>
</dbReference>
<feature type="binding site" evidence="6">
    <location>
        <begin position="139"/>
        <end position="146"/>
    </location>
    <ligand>
        <name>ATP</name>
        <dbReference type="ChEBI" id="CHEBI:30616"/>
    </ligand>
</feature>
<dbReference type="GO" id="GO:0005737">
    <property type="term" value="C:cytoplasm"/>
    <property type="evidence" value="ECO:0007669"/>
    <property type="project" value="UniProtKB-SubCell"/>
</dbReference>
<feature type="compositionally biased region" description="Low complexity" evidence="9">
    <location>
        <begin position="203"/>
        <end position="216"/>
    </location>
</feature>
<name>A0A0L0SNS1_ALLM3</name>
<reference evidence="12" key="2">
    <citation type="submission" date="2009-11" db="EMBL/GenBank/DDBJ databases">
        <title>The Genome Sequence of Allomyces macrogynus strain ATCC 38327.</title>
        <authorList>
            <consortium name="The Broad Institute Genome Sequencing Platform"/>
            <person name="Russ C."/>
            <person name="Cuomo C."/>
            <person name="Shea T."/>
            <person name="Young S.K."/>
            <person name="Zeng Q."/>
            <person name="Koehrsen M."/>
            <person name="Haas B."/>
            <person name="Borodovsky M."/>
            <person name="Guigo R."/>
            <person name="Alvarado L."/>
            <person name="Berlin A."/>
            <person name="Borenstein D."/>
            <person name="Chen Z."/>
            <person name="Engels R."/>
            <person name="Freedman E."/>
            <person name="Gellesch M."/>
            <person name="Goldberg J."/>
            <person name="Griggs A."/>
            <person name="Gujja S."/>
            <person name="Heiman D."/>
            <person name="Hepburn T."/>
            <person name="Howarth C."/>
            <person name="Jen D."/>
            <person name="Larson L."/>
            <person name="Lewis B."/>
            <person name="Mehta T."/>
            <person name="Park D."/>
            <person name="Pearson M."/>
            <person name="Roberts A."/>
            <person name="Saif S."/>
            <person name="Shenoy N."/>
            <person name="Sisk P."/>
            <person name="Stolte C."/>
            <person name="Sykes S."/>
            <person name="Walk T."/>
            <person name="White J."/>
            <person name="Yandava C."/>
            <person name="Burger G."/>
            <person name="Gray M.W."/>
            <person name="Holland P.W.H."/>
            <person name="King N."/>
            <person name="Lang F.B.F."/>
            <person name="Roger A.J."/>
            <person name="Ruiz-Trillo I."/>
            <person name="Lander E."/>
            <person name="Nusbaum C."/>
        </authorList>
    </citation>
    <scope>NUCLEOTIDE SEQUENCE [LARGE SCALE GENOMIC DNA]</scope>
    <source>
        <strain evidence="12">ATCC 38327</strain>
    </source>
</reference>
<dbReference type="STRING" id="578462.A0A0L0SNS1"/>
<dbReference type="GO" id="GO:0007018">
    <property type="term" value="P:microtubule-based movement"/>
    <property type="evidence" value="ECO:0007669"/>
    <property type="project" value="InterPro"/>
</dbReference>
<feature type="domain" description="Kinesin motor" evidence="10">
    <location>
        <begin position="4"/>
        <end position="401"/>
    </location>
</feature>
<feature type="compositionally biased region" description="Low complexity" evidence="9">
    <location>
        <begin position="34"/>
        <end position="53"/>
    </location>
</feature>
<organism evidence="11 12">
    <name type="scientific">Allomyces macrogynus (strain ATCC 38327)</name>
    <name type="common">Allomyces javanicus var. macrogynus</name>
    <dbReference type="NCBI Taxonomy" id="578462"/>
    <lineage>
        <taxon>Eukaryota</taxon>
        <taxon>Fungi</taxon>
        <taxon>Fungi incertae sedis</taxon>
        <taxon>Blastocladiomycota</taxon>
        <taxon>Blastocladiomycetes</taxon>
        <taxon>Blastocladiales</taxon>
        <taxon>Blastocladiaceae</taxon>
        <taxon>Allomyces</taxon>
    </lineage>
</organism>
<dbReference type="GO" id="GO:0005875">
    <property type="term" value="C:microtubule associated complex"/>
    <property type="evidence" value="ECO:0007669"/>
    <property type="project" value="TreeGrafter"/>
</dbReference>
<feature type="region of interest" description="Disordered" evidence="9">
    <location>
        <begin position="1"/>
        <end position="81"/>
    </location>
</feature>
<feature type="region of interest" description="Disordered" evidence="9">
    <location>
        <begin position="203"/>
        <end position="224"/>
    </location>
</feature>
<dbReference type="InterPro" id="IPR027417">
    <property type="entry name" value="P-loop_NTPase"/>
</dbReference>
<dbReference type="GO" id="GO:0003777">
    <property type="term" value="F:microtubule motor activity"/>
    <property type="evidence" value="ECO:0007669"/>
    <property type="project" value="InterPro"/>
</dbReference>
<evidence type="ECO:0000313" key="11">
    <source>
        <dbReference type="EMBL" id="KNE64171.1"/>
    </source>
</evidence>
<evidence type="ECO:0000313" key="12">
    <source>
        <dbReference type="Proteomes" id="UP000054350"/>
    </source>
</evidence>
<evidence type="ECO:0000256" key="8">
    <source>
        <dbReference type="SAM" id="Coils"/>
    </source>
</evidence>
<keyword evidence="12" id="KW-1185">Reference proteome</keyword>
<evidence type="ECO:0000256" key="3">
    <source>
        <dbReference type="ARBA" id="ARBA00022741"/>
    </source>
</evidence>
<dbReference type="Proteomes" id="UP000054350">
    <property type="component" value="Unassembled WGS sequence"/>
</dbReference>
<evidence type="ECO:0000256" key="2">
    <source>
        <dbReference type="ARBA" id="ARBA00022490"/>
    </source>
</evidence>
<dbReference type="EMBL" id="GG745344">
    <property type="protein sequence ID" value="KNE64171.1"/>
    <property type="molecule type" value="Genomic_DNA"/>
</dbReference>
<evidence type="ECO:0000256" key="6">
    <source>
        <dbReference type="PROSITE-ProRule" id="PRU00283"/>
    </source>
</evidence>
<dbReference type="PROSITE" id="PS50067">
    <property type="entry name" value="KINESIN_MOTOR_2"/>
    <property type="match status" value="1"/>
</dbReference>
<dbReference type="Pfam" id="PF00225">
    <property type="entry name" value="Kinesin"/>
    <property type="match status" value="1"/>
</dbReference>
<reference evidence="11 12" key="1">
    <citation type="submission" date="2009-11" db="EMBL/GenBank/DDBJ databases">
        <title>Annotation of Allomyces macrogynus ATCC 38327.</title>
        <authorList>
            <consortium name="The Broad Institute Genome Sequencing Platform"/>
            <person name="Russ C."/>
            <person name="Cuomo C."/>
            <person name="Burger G."/>
            <person name="Gray M.W."/>
            <person name="Holland P.W.H."/>
            <person name="King N."/>
            <person name="Lang F.B.F."/>
            <person name="Roger A.J."/>
            <person name="Ruiz-Trillo I."/>
            <person name="Young S.K."/>
            <person name="Zeng Q."/>
            <person name="Gargeya S."/>
            <person name="Fitzgerald M."/>
            <person name="Haas B."/>
            <person name="Abouelleil A."/>
            <person name="Alvarado L."/>
            <person name="Arachchi H.M."/>
            <person name="Berlin A."/>
            <person name="Chapman S.B."/>
            <person name="Gearin G."/>
            <person name="Goldberg J."/>
            <person name="Griggs A."/>
            <person name="Gujja S."/>
            <person name="Hansen M."/>
            <person name="Heiman D."/>
            <person name="Howarth C."/>
            <person name="Larimer J."/>
            <person name="Lui A."/>
            <person name="MacDonald P.J.P."/>
            <person name="McCowen C."/>
            <person name="Montmayeur A."/>
            <person name="Murphy C."/>
            <person name="Neiman D."/>
            <person name="Pearson M."/>
            <person name="Priest M."/>
            <person name="Roberts A."/>
            <person name="Saif S."/>
            <person name="Shea T."/>
            <person name="Sisk P."/>
            <person name="Stolte C."/>
            <person name="Sykes S."/>
            <person name="Wortman J."/>
            <person name="Nusbaum C."/>
            <person name="Birren B."/>
        </authorList>
    </citation>
    <scope>NUCLEOTIDE SEQUENCE [LARGE SCALE GENOMIC DNA]</scope>
    <source>
        <strain evidence="11 12">ATCC 38327</strain>
    </source>
</reference>
<dbReference type="OMA" id="CINPAST"/>
<dbReference type="OrthoDB" id="3176171at2759"/>
<keyword evidence="7" id="KW-0493">Microtubule</keyword>
<dbReference type="InterPro" id="IPR019821">
    <property type="entry name" value="Kinesin_motor_CS"/>
</dbReference>
<keyword evidence="5 8" id="KW-0175">Coiled coil</keyword>
<comment type="subcellular location">
    <subcellularLocation>
        <location evidence="1">Cytoplasm</location>
    </subcellularLocation>
</comment>
<comment type="similarity">
    <text evidence="6 7">Belongs to the TRAFAC class myosin-kinesin ATPase superfamily. Kinesin family.</text>
</comment>
<evidence type="ECO:0000256" key="5">
    <source>
        <dbReference type="ARBA" id="ARBA00023054"/>
    </source>
</evidence>
<dbReference type="SMART" id="SM00129">
    <property type="entry name" value="KISc"/>
    <property type="match status" value="1"/>
</dbReference>
<evidence type="ECO:0000256" key="4">
    <source>
        <dbReference type="ARBA" id="ARBA00022840"/>
    </source>
</evidence>
<keyword evidence="4 6" id="KW-0067">ATP-binding</keyword>
<feature type="coiled-coil region" evidence="8">
    <location>
        <begin position="421"/>
        <end position="448"/>
    </location>
</feature>
<dbReference type="GO" id="GO:0008017">
    <property type="term" value="F:microtubule binding"/>
    <property type="evidence" value="ECO:0007669"/>
    <property type="project" value="InterPro"/>
</dbReference>
<dbReference type="eggNOG" id="KOG0244">
    <property type="taxonomic scope" value="Eukaryota"/>
</dbReference>
<dbReference type="PANTHER" id="PTHR47969:SF15">
    <property type="entry name" value="CHROMOSOME-ASSOCIATED KINESIN KIF4A-RELATED"/>
    <property type="match status" value="1"/>
</dbReference>
<evidence type="ECO:0000256" key="7">
    <source>
        <dbReference type="RuleBase" id="RU000394"/>
    </source>
</evidence>
<dbReference type="PRINTS" id="PR00380">
    <property type="entry name" value="KINESINHEAVY"/>
</dbReference>
<dbReference type="PROSITE" id="PS00411">
    <property type="entry name" value="KINESIN_MOTOR_1"/>
    <property type="match status" value="1"/>
</dbReference>
<evidence type="ECO:0000259" key="10">
    <source>
        <dbReference type="PROSITE" id="PS50067"/>
    </source>
</evidence>
<dbReference type="GO" id="GO:0007052">
    <property type="term" value="P:mitotic spindle organization"/>
    <property type="evidence" value="ECO:0007669"/>
    <property type="project" value="TreeGrafter"/>
</dbReference>
<proteinExistence type="inferred from homology"/>
<dbReference type="SUPFAM" id="SSF52540">
    <property type="entry name" value="P-loop containing nucleoside triphosphate hydrolases"/>
    <property type="match status" value="1"/>
</dbReference>
<protein>
    <recommendedName>
        <fullName evidence="7">Kinesin-like protein</fullName>
    </recommendedName>
</protein>
<dbReference type="InterPro" id="IPR001752">
    <property type="entry name" value="Kinesin_motor_dom"/>
</dbReference>
<accession>A0A0L0SNS1</accession>
<evidence type="ECO:0000256" key="1">
    <source>
        <dbReference type="ARBA" id="ARBA00004496"/>
    </source>
</evidence>
<dbReference type="GO" id="GO:0051231">
    <property type="term" value="P:spindle elongation"/>
    <property type="evidence" value="ECO:0007669"/>
    <property type="project" value="TreeGrafter"/>
</dbReference>
<dbReference type="InterPro" id="IPR036961">
    <property type="entry name" value="Kinesin_motor_dom_sf"/>
</dbReference>
<dbReference type="InterPro" id="IPR027640">
    <property type="entry name" value="Kinesin-like_fam"/>
</dbReference>
<evidence type="ECO:0000256" key="9">
    <source>
        <dbReference type="SAM" id="MobiDB-lite"/>
    </source>
</evidence>
<keyword evidence="2" id="KW-0963">Cytoplasm</keyword>